<evidence type="ECO:0000256" key="5">
    <source>
        <dbReference type="ARBA" id="ARBA00022840"/>
    </source>
</evidence>
<evidence type="ECO:0000256" key="2">
    <source>
        <dbReference type="ARBA" id="ARBA00022679"/>
    </source>
</evidence>
<dbReference type="SUPFAM" id="SSF56112">
    <property type="entry name" value="Protein kinase-like (PK-like)"/>
    <property type="match status" value="1"/>
</dbReference>
<name>A0C7B5_PARTE</name>
<dbReference type="PROSITE" id="PS50011">
    <property type="entry name" value="PROTEIN_KINASE_DOM"/>
    <property type="match status" value="1"/>
</dbReference>
<dbReference type="InterPro" id="IPR017441">
    <property type="entry name" value="Protein_kinase_ATP_BS"/>
</dbReference>
<dbReference type="GO" id="GO:0005524">
    <property type="term" value="F:ATP binding"/>
    <property type="evidence" value="ECO:0007669"/>
    <property type="project" value="UniProtKB-UniRule"/>
</dbReference>
<dbReference type="CDD" id="cd00180">
    <property type="entry name" value="PKc"/>
    <property type="match status" value="1"/>
</dbReference>
<evidence type="ECO:0000256" key="3">
    <source>
        <dbReference type="ARBA" id="ARBA00022741"/>
    </source>
</evidence>
<feature type="coiled-coil region" evidence="7">
    <location>
        <begin position="857"/>
        <end position="887"/>
    </location>
</feature>
<dbReference type="InterPro" id="IPR008271">
    <property type="entry name" value="Ser/Thr_kinase_AS"/>
</dbReference>
<sequence length="899" mass="106746">MNQESMSISSSGSDETRGYLNLANNIERNYSFDQRVVLKLVSENPDIFVIAQEVPYDISQKMNQTYLNENQPIIGAGSFGTVFICWHMISKYLCAVKVHQRCQTEEILQQVNEYKIQTLLNKKFPNSSLALSDRVYIIQECVNYFTTYAGMELASATLSEYVSNADIEYNEFLSIYHSILQQILEMHSLRIAHRDIKLSNIMYTDQKGWVIADFGCAIFYKKQKEKQLIQGTKQYLPPNLRGLLKNNFSQIECEQNLFDNDIYAFLLSMLQIYKKGLSILQLQQMLDNESLLTKLPFEFQIHGKSYNYIKLNVLIGLNKVPLQQQFQQQQSERLKRQYEDNRANPDYIIELIIKQQKILRFSDAEIWQRYQLNTYENVPSLAQLYKTKSMEKVNQILQKYDVLQQVEFRQVEDKQLLEINSNTKQWQYNLIQMYYIRLGNVQQLYNASLEIQKYSQDYQISYRLSEIDCLIELNQLEEARQIVTELTDEQYMVDDISYLRLELYRSYLDKSWLETVSEISKILDKAFQHQITLLLLRISYNFTWIFLQYNYTLDNNHIQSKEFLSLELEFQKRLFHFGISSANPKEIIKQLEERGADKYGIRQILINLIQTINYSLTSEDKIQVEEFFETTIEYYKQRNLFQDWEIYYHYSIYCLKQQKFQKALSLINKAMQSVDQENGLYLLQVLFQQLSCEIYLVQSTKYQSTIQHILKVVNKIQSSQCRIYMIKRVVKMLYLIFMKGQYTPQIYFIIQQYLQSETNTEILFILNKLEWETILTYRHPQSLINLLNCKMLSLCENTDKNDVDTLKCFQNIAFVLRQQVKVDQSVEIQTIAINQSSKLIQNMIIFEDLFDFNQTETLNIENEIARLALLNKQLQQKQKTKEALKMMSSYTFNNYKSFA</sequence>
<dbReference type="RefSeq" id="XP_001434079.1">
    <property type="nucleotide sequence ID" value="XM_001434042.1"/>
</dbReference>
<dbReference type="Proteomes" id="UP000000600">
    <property type="component" value="Unassembled WGS sequence"/>
</dbReference>
<keyword evidence="1" id="KW-0723">Serine/threonine-protein kinase</keyword>
<keyword evidence="3 6" id="KW-0547">Nucleotide-binding</keyword>
<dbReference type="GO" id="GO:0004674">
    <property type="term" value="F:protein serine/threonine kinase activity"/>
    <property type="evidence" value="ECO:0000318"/>
    <property type="project" value="GO_Central"/>
</dbReference>
<dbReference type="STRING" id="5888.A0C7B5"/>
<evidence type="ECO:0000313" key="10">
    <source>
        <dbReference type="Proteomes" id="UP000000600"/>
    </source>
</evidence>
<dbReference type="PANTHER" id="PTHR24345">
    <property type="entry name" value="SERINE/THREONINE-PROTEIN KINASE PLK"/>
    <property type="match status" value="1"/>
</dbReference>
<keyword evidence="7" id="KW-0175">Coiled coil</keyword>
<dbReference type="HOGENOM" id="CLU_322246_0_0_1"/>
<evidence type="ECO:0000256" key="4">
    <source>
        <dbReference type="ARBA" id="ARBA00022777"/>
    </source>
</evidence>
<dbReference type="GeneID" id="5019864"/>
<feature type="domain" description="Protein kinase" evidence="8">
    <location>
        <begin position="68"/>
        <end position="359"/>
    </location>
</feature>
<dbReference type="KEGG" id="ptm:GSPATT00035812001"/>
<feature type="binding site" evidence="6">
    <location>
        <position position="97"/>
    </location>
    <ligand>
        <name>ATP</name>
        <dbReference type="ChEBI" id="CHEBI:30616"/>
    </ligand>
</feature>
<protein>
    <recommendedName>
        <fullName evidence="8">Protein kinase domain-containing protein</fullName>
    </recommendedName>
</protein>
<accession>A0C7B5</accession>
<dbReference type="InterPro" id="IPR011009">
    <property type="entry name" value="Kinase-like_dom_sf"/>
</dbReference>
<dbReference type="PANTHER" id="PTHR24345:SF0">
    <property type="entry name" value="CELL CYCLE SERINE_THREONINE-PROTEIN KINASE CDC5_MSD2"/>
    <property type="match status" value="1"/>
</dbReference>
<dbReference type="InterPro" id="IPR000719">
    <property type="entry name" value="Prot_kinase_dom"/>
</dbReference>
<gene>
    <name evidence="9" type="ORF">GSPATT00035812001</name>
</gene>
<dbReference type="AlphaFoldDB" id="A0C7B5"/>
<keyword evidence="10" id="KW-1185">Reference proteome</keyword>
<dbReference type="EMBL" id="CT868047">
    <property type="protein sequence ID" value="CAK66682.1"/>
    <property type="molecule type" value="Genomic_DNA"/>
</dbReference>
<keyword evidence="2" id="KW-0808">Transferase</keyword>
<evidence type="ECO:0000256" key="7">
    <source>
        <dbReference type="SAM" id="Coils"/>
    </source>
</evidence>
<dbReference type="PROSITE" id="PS00108">
    <property type="entry name" value="PROTEIN_KINASE_ST"/>
    <property type="match status" value="1"/>
</dbReference>
<dbReference type="GO" id="GO:0005737">
    <property type="term" value="C:cytoplasm"/>
    <property type="evidence" value="ECO:0000318"/>
    <property type="project" value="GO_Central"/>
</dbReference>
<dbReference type="SMART" id="SM00220">
    <property type="entry name" value="S_TKc"/>
    <property type="match status" value="1"/>
</dbReference>
<dbReference type="OrthoDB" id="318953at2759"/>
<evidence type="ECO:0000256" key="1">
    <source>
        <dbReference type="ARBA" id="ARBA00022527"/>
    </source>
</evidence>
<dbReference type="eggNOG" id="KOG0580">
    <property type="taxonomic scope" value="Eukaryota"/>
</dbReference>
<dbReference type="InParanoid" id="A0C7B5"/>
<dbReference type="OMA" id="QIECEQN"/>
<dbReference type="Pfam" id="PF00069">
    <property type="entry name" value="Pkinase"/>
    <property type="match status" value="1"/>
</dbReference>
<dbReference type="PROSITE" id="PS00107">
    <property type="entry name" value="PROTEIN_KINASE_ATP"/>
    <property type="match status" value="1"/>
</dbReference>
<proteinExistence type="predicted"/>
<keyword evidence="4" id="KW-0418">Kinase</keyword>
<reference evidence="9 10" key="1">
    <citation type="journal article" date="2006" name="Nature">
        <title>Global trends of whole-genome duplications revealed by the ciliate Paramecium tetraurelia.</title>
        <authorList>
            <consortium name="Genoscope"/>
            <person name="Aury J.-M."/>
            <person name="Jaillon O."/>
            <person name="Duret L."/>
            <person name="Noel B."/>
            <person name="Jubin C."/>
            <person name="Porcel B.M."/>
            <person name="Segurens B."/>
            <person name="Daubin V."/>
            <person name="Anthouard V."/>
            <person name="Aiach N."/>
            <person name="Arnaiz O."/>
            <person name="Billaut A."/>
            <person name="Beisson J."/>
            <person name="Blanc I."/>
            <person name="Bouhouche K."/>
            <person name="Camara F."/>
            <person name="Duharcourt S."/>
            <person name="Guigo R."/>
            <person name="Gogendeau D."/>
            <person name="Katinka M."/>
            <person name="Keller A.-M."/>
            <person name="Kissmehl R."/>
            <person name="Klotz C."/>
            <person name="Koll F."/>
            <person name="Le Moue A."/>
            <person name="Lepere C."/>
            <person name="Malinsky S."/>
            <person name="Nowacki M."/>
            <person name="Nowak J.K."/>
            <person name="Plattner H."/>
            <person name="Poulain J."/>
            <person name="Ruiz F."/>
            <person name="Serrano V."/>
            <person name="Zagulski M."/>
            <person name="Dessen P."/>
            <person name="Betermier M."/>
            <person name="Weissenbach J."/>
            <person name="Scarpelli C."/>
            <person name="Schachter V."/>
            <person name="Sperling L."/>
            <person name="Meyer E."/>
            <person name="Cohen J."/>
            <person name="Wincker P."/>
        </authorList>
    </citation>
    <scope>NUCLEOTIDE SEQUENCE [LARGE SCALE GENOMIC DNA]</scope>
    <source>
        <strain evidence="9 10">Stock d4-2</strain>
    </source>
</reference>
<keyword evidence="5 6" id="KW-0067">ATP-binding</keyword>
<organism evidence="9 10">
    <name type="scientific">Paramecium tetraurelia</name>
    <dbReference type="NCBI Taxonomy" id="5888"/>
    <lineage>
        <taxon>Eukaryota</taxon>
        <taxon>Sar</taxon>
        <taxon>Alveolata</taxon>
        <taxon>Ciliophora</taxon>
        <taxon>Intramacronucleata</taxon>
        <taxon>Oligohymenophorea</taxon>
        <taxon>Peniculida</taxon>
        <taxon>Parameciidae</taxon>
        <taxon>Paramecium</taxon>
    </lineage>
</organism>
<dbReference type="Gene3D" id="1.10.510.10">
    <property type="entry name" value="Transferase(Phosphotransferase) domain 1"/>
    <property type="match status" value="1"/>
</dbReference>
<dbReference type="Gene3D" id="3.30.200.20">
    <property type="entry name" value="Phosphorylase Kinase, domain 1"/>
    <property type="match status" value="1"/>
</dbReference>
<evidence type="ECO:0000256" key="6">
    <source>
        <dbReference type="PROSITE-ProRule" id="PRU10141"/>
    </source>
</evidence>
<evidence type="ECO:0000259" key="8">
    <source>
        <dbReference type="PROSITE" id="PS50011"/>
    </source>
</evidence>
<evidence type="ECO:0000313" key="9">
    <source>
        <dbReference type="EMBL" id="CAK66682.1"/>
    </source>
</evidence>